<dbReference type="PANTHER" id="PTHR21666">
    <property type="entry name" value="PEPTIDASE-RELATED"/>
    <property type="match status" value="1"/>
</dbReference>
<organism evidence="5 6">
    <name type="scientific">Aquipuribacter hungaricus</name>
    <dbReference type="NCBI Taxonomy" id="545624"/>
    <lineage>
        <taxon>Bacteria</taxon>
        <taxon>Bacillati</taxon>
        <taxon>Actinomycetota</taxon>
        <taxon>Actinomycetes</taxon>
        <taxon>Micrococcales</taxon>
        <taxon>Intrasporangiaceae</taxon>
        <taxon>Aquipuribacter</taxon>
    </lineage>
</organism>
<gene>
    <name evidence="5" type="ORF">ACFOLH_12800</name>
</gene>
<keyword evidence="1 3" id="KW-0732">Signal</keyword>
<dbReference type="PANTHER" id="PTHR21666:SF289">
    <property type="entry name" value="L-ALA--D-GLU ENDOPEPTIDASE"/>
    <property type="match status" value="1"/>
</dbReference>
<evidence type="ECO:0000256" key="1">
    <source>
        <dbReference type="ARBA" id="ARBA00022729"/>
    </source>
</evidence>
<dbReference type="InterPro" id="IPR016047">
    <property type="entry name" value="M23ase_b-sheet_dom"/>
</dbReference>
<feature type="region of interest" description="Disordered" evidence="2">
    <location>
        <begin position="306"/>
        <end position="355"/>
    </location>
</feature>
<feature type="chain" id="PRO_5047381347" evidence="3">
    <location>
        <begin position="28"/>
        <end position="482"/>
    </location>
</feature>
<dbReference type="RefSeq" id="WP_340288444.1">
    <property type="nucleotide sequence ID" value="NZ_JBBEOI010000002.1"/>
</dbReference>
<feature type="compositionally biased region" description="Pro residues" evidence="2">
    <location>
        <begin position="327"/>
        <end position="346"/>
    </location>
</feature>
<evidence type="ECO:0000313" key="6">
    <source>
        <dbReference type="Proteomes" id="UP001595685"/>
    </source>
</evidence>
<accession>A0ABV7WKV1</accession>
<dbReference type="InterPro" id="IPR050570">
    <property type="entry name" value="Cell_wall_metabolism_enzyme"/>
</dbReference>
<evidence type="ECO:0000313" key="5">
    <source>
        <dbReference type="EMBL" id="MFC3689221.1"/>
    </source>
</evidence>
<dbReference type="Pfam" id="PF01551">
    <property type="entry name" value="Peptidase_M23"/>
    <property type="match status" value="1"/>
</dbReference>
<comment type="caution">
    <text evidence="5">The sequence shown here is derived from an EMBL/GenBank/DDBJ whole genome shotgun (WGS) entry which is preliminary data.</text>
</comment>
<evidence type="ECO:0000256" key="3">
    <source>
        <dbReference type="SAM" id="SignalP"/>
    </source>
</evidence>
<sequence>MRNHVRGRSCCAVLLAMAVVLGTPAAASTTPEDREGVEQRQGEVREGLDSSRQELDEVGAELSAASERLAGLQARLPGARAAVEKAAADVTAARQRDAELTVELSLAEAAVTAAGLQLQERTGAADETEKVVAGVAREVYQGSGFTPLTILVDADSAGEYADMVAFAAVARRSQNQALSRLRVQQVDIRNAEARLEAERARVEDLKRLAAEQVVATEAAEAAARDAQDALETLVAQEDQAVATFEAAKAAEEAEIAALEVEEQKLVEQLAAIAEAERLAELERQRQLELERQRLAELERQRVAELERQRQVEIQRQREQAERDNRPAPAPPPPVTPRTPQAPPAPQAPSGSGFLSRPVVGARISSQFGYRIHPILGYRKLHAGTDFAAPCGTPITAAADGTVVTAGWGGGFGNLVVIAHGNVGGSSLATAYAHQSRLAVSAGQTVSRGQVIGYIGTTGSSTGCHLHLETRLAGTPVDPMRYL</sequence>
<dbReference type="InterPro" id="IPR011055">
    <property type="entry name" value="Dup_hybrid_motif"/>
</dbReference>
<proteinExistence type="predicted"/>
<evidence type="ECO:0000256" key="2">
    <source>
        <dbReference type="SAM" id="MobiDB-lite"/>
    </source>
</evidence>
<feature type="region of interest" description="Disordered" evidence="2">
    <location>
        <begin position="25"/>
        <end position="53"/>
    </location>
</feature>
<feature type="compositionally biased region" description="Basic and acidic residues" evidence="2">
    <location>
        <begin position="31"/>
        <end position="53"/>
    </location>
</feature>
<dbReference type="SUPFAM" id="SSF51261">
    <property type="entry name" value="Duplicated hybrid motif"/>
    <property type="match status" value="1"/>
</dbReference>
<evidence type="ECO:0000259" key="4">
    <source>
        <dbReference type="Pfam" id="PF01551"/>
    </source>
</evidence>
<keyword evidence="6" id="KW-1185">Reference proteome</keyword>
<reference evidence="6" key="1">
    <citation type="journal article" date="2019" name="Int. J. Syst. Evol. Microbiol.">
        <title>The Global Catalogue of Microorganisms (GCM) 10K type strain sequencing project: providing services to taxonomists for standard genome sequencing and annotation.</title>
        <authorList>
            <consortium name="The Broad Institute Genomics Platform"/>
            <consortium name="The Broad Institute Genome Sequencing Center for Infectious Disease"/>
            <person name="Wu L."/>
            <person name="Ma J."/>
        </authorList>
    </citation>
    <scope>NUCLEOTIDE SEQUENCE [LARGE SCALE GENOMIC DNA]</scope>
    <source>
        <strain evidence="6">NCAIM B.02333</strain>
    </source>
</reference>
<feature type="domain" description="M23ase beta-sheet core" evidence="4">
    <location>
        <begin position="380"/>
        <end position="478"/>
    </location>
</feature>
<name>A0ABV7WKV1_9MICO</name>
<dbReference type="CDD" id="cd12797">
    <property type="entry name" value="M23_peptidase"/>
    <property type="match status" value="1"/>
</dbReference>
<feature type="signal peptide" evidence="3">
    <location>
        <begin position="1"/>
        <end position="27"/>
    </location>
</feature>
<dbReference type="Proteomes" id="UP001595685">
    <property type="component" value="Unassembled WGS sequence"/>
</dbReference>
<feature type="compositionally biased region" description="Basic and acidic residues" evidence="2">
    <location>
        <begin position="306"/>
        <end position="325"/>
    </location>
</feature>
<dbReference type="Gene3D" id="2.70.70.10">
    <property type="entry name" value="Glucose Permease (Domain IIA)"/>
    <property type="match status" value="1"/>
</dbReference>
<protein>
    <submittedName>
        <fullName evidence="5">Peptidoglycan DD-metalloendopeptidase family protein</fullName>
    </submittedName>
</protein>
<dbReference type="EMBL" id="JBHRWW010000008">
    <property type="protein sequence ID" value="MFC3689221.1"/>
    <property type="molecule type" value="Genomic_DNA"/>
</dbReference>